<gene>
    <name evidence="2" type="ORF">COB13_04035</name>
</gene>
<feature type="transmembrane region" description="Helical" evidence="1">
    <location>
        <begin position="117"/>
        <end position="135"/>
    </location>
</feature>
<comment type="caution">
    <text evidence="2">The sequence shown here is derived from an EMBL/GenBank/DDBJ whole genome shotgun (WGS) entry which is preliminary data.</text>
</comment>
<dbReference type="AlphaFoldDB" id="A0A2A4Z9B3"/>
<keyword evidence="1" id="KW-0812">Transmembrane</keyword>
<feature type="transmembrane region" description="Helical" evidence="1">
    <location>
        <begin position="40"/>
        <end position="60"/>
    </location>
</feature>
<name>A0A2A4Z9B3_9PROT</name>
<dbReference type="EMBL" id="NVUS01000003">
    <property type="protein sequence ID" value="PCJ03116.1"/>
    <property type="molecule type" value="Genomic_DNA"/>
</dbReference>
<protein>
    <submittedName>
        <fullName evidence="2">Uncharacterized protein</fullName>
    </submittedName>
</protein>
<sequence length="144" mass="16261">MKLLNSIKIEHWVMLLGALAFGLGAAIYPLRAYIGRVDGVFMESFSAFSHAFFFVLAWGFPYISIRSIVLGGVLITVMITWFEYLQDPEFLLIFQDYLSQMIYNYANNGKFDAQDVMAGYVGSALAVLIGIWVAVRKNKREVAQ</sequence>
<keyword evidence="1" id="KW-1133">Transmembrane helix</keyword>
<feature type="transmembrane region" description="Helical" evidence="1">
    <location>
        <begin position="67"/>
        <end position="84"/>
    </location>
</feature>
<reference evidence="2" key="2">
    <citation type="journal article" date="2018" name="ISME J.">
        <title>A dynamic microbial community with high functional redundancy inhabits the cold, oxic subseafloor aquifer.</title>
        <authorList>
            <person name="Tully B.J."/>
            <person name="Wheat C.G."/>
            <person name="Glazer B.T."/>
            <person name="Huber J.A."/>
        </authorList>
    </citation>
    <scope>NUCLEOTIDE SEQUENCE</scope>
    <source>
        <strain evidence="2">NORP83</strain>
    </source>
</reference>
<reference key="1">
    <citation type="submission" date="2017-08" db="EMBL/GenBank/DDBJ databases">
        <title>A dynamic microbial community with high functional redundancy inhabits the cold, oxic subseafloor aquifer.</title>
        <authorList>
            <person name="Tully B.J."/>
            <person name="Wheat C.G."/>
            <person name="Glazer B.T."/>
            <person name="Huber J.A."/>
        </authorList>
    </citation>
    <scope>NUCLEOTIDE SEQUENCE [LARGE SCALE GENOMIC DNA]</scope>
</reference>
<organism evidence="2">
    <name type="scientific">OCS116 cluster bacterium</name>
    <dbReference type="NCBI Taxonomy" id="2030921"/>
    <lineage>
        <taxon>Bacteria</taxon>
        <taxon>Pseudomonadati</taxon>
        <taxon>Pseudomonadota</taxon>
        <taxon>Alphaproteobacteria</taxon>
        <taxon>OCS116 cluster</taxon>
    </lineage>
</organism>
<keyword evidence="1" id="KW-0472">Membrane</keyword>
<feature type="transmembrane region" description="Helical" evidence="1">
    <location>
        <begin position="12"/>
        <end position="34"/>
    </location>
</feature>
<evidence type="ECO:0000313" key="2">
    <source>
        <dbReference type="EMBL" id="PCJ03116.1"/>
    </source>
</evidence>
<evidence type="ECO:0000256" key="1">
    <source>
        <dbReference type="SAM" id="Phobius"/>
    </source>
</evidence>
<proteinExistence type="predicted"/>
<accession>A0A2A4Z9B3</accession>